<gene>
    <name evidence="2" type="primary">ORF8</name>
    <name evidence="3" type="ORF">AsGV009</name>
    <name evidence="2" type="ORF">AsGVgp008</name>
</gene>
<dbReference type="EMBL" id="KC994902">
    <property type="protein sequence ID" value="AHN92048.1"/>
    <property type="molecule type" value="Genomic_DNA"/>
</dbReference>
<sequence length="463" mass="55108">MANFYKMDVEEDDEAARPILLETADSEYEYEEDEEEEEDEMKPQKFKKELETAAVCENVLDLSKGPVLDEIRMDLCDDFKLTDDMMDTYKWLSMYESTSTHMYVCHLDMDYVSNERFASDVYQDCYHSLYGNAYEYYVKQIKIYITVACLRYNNIDPKKFPTDMVDKKKDVSKLAYFLQCKTRNGLTLKQQLIYALHSVNLIGIPFKEIAEIHANFDSVVNNQSLKNLKSRYTWKGEEEKVKRLKENTDKGMSSVQELFKHTFHRGFMRFKKDLTLVHEDYFRLFETAVGYNKLKLTPYQDTISSIKWIFKDIVKALTDNLALLNFKTFESDEKEVREFLKLSQLNPAGDVIFHTKTKHRNREHYRLNCFRMDSVHVWVNTMVFDKNDSSKKLDLESLIKEFNWGSHHIIKAKYVYNLKLAKLHIETVKLVIRYILQRRDFSLLKYDVLHQNKLEYNYIFCST</sequence>
<evidence type="ECO:0000313" key="6">
    <source>
        <dbReference type="Proteomes" id="UP000232958"/>
    </source>
</evidence>
<dbReference type="OrthoDB" id="4677at10239"/>
<reference evidence="2 5" key="1">
    <citation type="submission" date="2004-09" db="EMBL/GenBank/DDBJ databases">
        <authorList>
            <person name="Ai X.L."/>
            <person name="Wang Z.F."/>
            <person name="Wang B."/>
            <person name="Zhang W."/>
            <person name="Li F."/>
            <person name="Fu J.H."/>
            <person name="Cui C.S."/>
            <person name="Shi Y.H."/>
            <person name="He M."/>
        </authorList>
    </citation>
    <scope>NUCLEOTIDE SEQUENCE [LARGE SCALE GENOMIC DNA]</scope>
</reference>
<dbReference type="EMBL" id="KR584663">
    <property type="protein sequence ID" value="AKN63283.1"/>
    <property type="molecule type" value="Genomic_DNA"/>
</dbReference>
<organism evidence="2 5">
    <name type="scientific">Agrotis segetum granulosis virus</name>
    <name type="common">AsGV</name>
    <name type="synonym">Agrotis segetum granulovirus</name>
    <dbReference type="NCBI Taxonomy" id="10464"/>
    <lineage>
        <taxon>Viruses</taxon>
        <taxon>Viruses incertae sedis</taxon>
        <taxon>Naldaviricetes</taxon>
        <taxon>Lefavirales</taxon>
        <taxon>Baculoviridae</taxon>
        <taxon>Betabaculovirus</taxon>
        <taxon>Betabaculovirus agsegetum</taxon>
    </lineage>
</organism>
<accession>Q6QXC7</accession>
<evidence type="ECO:0000313" key="2">
    <source>
        <dbReference type="EMBL" id="AAS82730.1"/>
    </source>
</evidence>
<name>Q6QXC7_GVAS</name>
<keyword evidence="6" id="KW-1185">Reference proteome</keyword>
<organismHost>
    <name type="scientific">Agrotis segetum</name>
    <name type="common">Turnip moth</name>
    <dbReference type="NCBI Taxonomy" id="47767"/>
</organismHost>
<reference evidence="3" key="2">
    <citation type="journal article" date="2014" name="Arch. Virol.">
        <title>Complete genome sequence of Agrotis segetum granulovirus Shanghai strain.</title>
        <authorList>
            <person name="Zhang X."/>
            <person name="Liang Z."/>
            <person name="Yin X."/>
            <person name="Wang J."/>
            <person name="Shao X."/>
        </authorList>
    </citation>
    <scope>NUCLEOTIDE SEQUENCE</scope>
    <source>
        <strain evidence="3">L1</strain>
    </source>
</reference>
<feature type="region of interest" description="Disordered" evidence="1">
    <location>
        <begin position="1"/>
        <end position="44"/>
    </location>
</feature>
<reference evidence="4 6" key="3">
    <citation type="submission" date="2015-05" db="EMBL/GenBank/DDBJ databases">
        <title>Complete Sequence of an Agrotis segetum granulovirus isolate from Europe.</title>
        <authorList>
            <person name="Gueli Alletti G."/>
            <person name="Wennmann J.T."/>
            <person name="Jehle J.A."/>
        </authorList>
    </citation>
    <scope>NUCLEOTIDE SEQUENCE [LARGE SCALE GENOMIC DNA]</scope>
    <source>
        <strain evidence="4 6">DA</strain>
    </source>
</reference>
<evidence type="ECO:0000313" key="4">
    <source>
        <dbReference type="EMBL" id="AKN63283.1"/>
    </source>
</evidence>
<dbReference type="Proteomes" id="UP000202635">
    <property type="component" value="Genome"/>
</dbReference>
<dbReference type="EMBL" id="AY522332">
    <property type="protein sequence ID" value="AAS82730.1"/>
    <property type="molecule type" value="Genomic_DNA"/>
</dbReference>
<evidence type="ECO:0000313" key="5">
    <source>
        <dbReference type="Proteomes" id="UP000202635"/>
    </source>
</evidence>
<evidence type="ECO:0000256" key="1">
    <source>
        <dbReference type="SAM" id="MobiDB-lite"/>
    </source>
</evidence>
<dbReference type="Proteomes" id="UP000232958">
    <property type="component" value="Segment"/>
</dbReference>
<evidence type="ECO:0000313" key="3">
    <source>
        <dbReference type="EMBL" id="AHN92048.1"/>
    </source>
</evidence>
<feature type="compositionally biased region" description="Acidic residues" evidence="1">
    <location>
        <begin position="24"/>
        <end position="40"/>
    </location>
</feature>
<proteinExistence type="predicted"/>
<protein>
    <submittedName>
        <fullName evidence="3">Ie-1</fullName>
    </submittedName>
    <submittedName>
        <fullName evidence="2">ORF8</fullName>
    </submittedName>
</protein>